<gene>
    <name evidence="5" type="ORF">BKA15_000804</name>
</gene>
<proteinExistence type="predicted"/>
<keyword evidence="6" id="KW-1185">Reference proteome</keyword>
<dbReference type="SUPFAM" id="SSF52540">
    <property type="entry name" value="P-loop containing nucleoside triphosphate hydrolases"/>
    <property type="match status" value="1"/>
</dbReference>
<comment type="caution">
    <text evidence="5">The sequence shown here is derived from an EMBL/GenBank/DDBJ whole genome shotgun (WGS) entry which is preliminary data.</text>
</comment>
<evidence type="ECO:0000313" key="6">
    <source>
        <dbReference type="Proteomes" id="UP000569914"/>
    </source>
</evidence>
<dbReference type="PANTHER" id="PTHR43230:SF1">
    <property type="entry name" value="OLIGOPEPTIDE ABC TRANSPORTER, ATP-BINDING PROTEIN"/>
    <property type="match status" value="1"/>
</dbReference>
<accession>A0A7Y9I3U5</accession>
<dbReference type="InterPro" id="IPR003439">
    <property type="entry name" value="ABC_transporter-like_ATP-bd"/>
</dbReference>
<dbReference type="SMART" id="SM00382">
    <property type="entry name" value="AAA"/>
    <property type="match status" value="1"/>
</dbReference>
<protein>
    <submittedName>
        <fullName evidence="5">Peptide/nickel transport system ATP-binding protein</fullName>
    </submittedName>
</protein>
<evidence type="ECO:0000256" key="3">
    <source>
        <dbReference type="ARBA" id="ARBA00022840"/>
    </source>
</evidence>
<dbReference type="GO" id="GO:0016887">
    <property type="term" value="F:ATP hydrolysis activity"/>
    <property type="evidence" value="ECO:0007669"/>
    <property type="project" value="InterPro"/>
</dbReference>
<evidence type="ECO:0000256" key="2">
    <source>
        <dbReference type="ARBA" id="ARBA00022741"/>
    </source>
</evidence>
<keyword evidence="3 5" id="KW-0067">ATP-binding</keyword>
<dbReference type="CDD" id="cd03257">
    <property type="entry name" value="ABC_NikE_OppD_transporters"/>
    <property type="match status" value="1"/>
</dbReference>
<name>A0A7Y9I3U5_9ACTN</name>
<dbReference type="RefSeq" id="WP_218871055.1">
    <property type="nucleotide sequence ID" value="NZ_JACCBU010000001.1"/>
</dbReference>
<dbReference type="InterPro" id="IPR027417">
    <property type="entry name" value="P-loop_NTPase"/>
</dbReference>
<dbReference type="Pfam" id="PF00005">
    <property type="entry name" value="ABC_tran"/>
    <property type="match status" value="1"/>
</dbReference>
<dbReference type="PROSITE" id="PS00211">
    <property type="entry name" value="ABC_TRANSPORTER_1"/>
    <property type="match status" value="1"/>
</dbReference>
<dbReference type="NCBIfam" id="TIGR01727">
    <property type="entry name" value="oligo_HPY"/>
    <property type="match status" value="1"/>
</dbReference>
<evidence type="ECO:0000259" key="4">
    <source>
        <dbReference type="PROSITE" id="PS50893"/>
    </source>
</evidence>
<dbReference type="Pfam" id="PF08352">
    <property type="entry name" value="oligo_HPY"/>
    <property type="match status" value="1"/>
</dbReference>
<keyword evidence="1" id="KW-0813">Transport</keyword>
<reference evidence="5 6" key="1">
    <citation type="submission" date="2020-07" db="EMBL/GenBank/DDBJ databases">
        <title>Sequencing the genomes of 1000 actinobacteria strains.</title>
        <authorList>
            <person name="Klenk H.-P."/>
        </authorList>
    </citation>
    <scope>NUCLEOTIDE SEQUENCE [LARGE SCALE GENOMIC DNA]</scope>
    <source>
        <strain evidence="5 6">DSM 22083</strain>
    </source>
</reference>
<organism evidence="5 6">
    <name type="scientific">Microlunatus parietis</name>
    <dbReference type="NCBI Taxonomy" id="682979"/>
    <lineage>
        <taxon>Bacteria</taxon>
        <taxon>Bacillati</taxon>
        <taxon>Actinomycetota</taxon>
        <taxon>Actinomycetes</taxon>
        <taxon>Propionibacteriales</taxon>
        <taxon>Propionibacteriaceae</taxon>
        <taxon>Microlunatus</taxon>
    </lineage>
</organism>
<sequence length="348" mass="38010">MTSGAAEAPLFELDRAVVTFRIGSLLAGSRLVAVNDVSLRLAAEKPEIFTLAGESGSGKTTLARVLLGDQAPSGGAVRFQGTPVAEVIRVGGHKAFMAEVQPVFQNPFETFNPLRHVQEYLFDTAINFKIANNRQQAAEPVDAALRTVGLSLAEVQQRYPHELSGGQLQRVSVARALIPNPKVIVADEPVSMVDASLRMEIVNVFKRLRDEEGVTVIYITHDLATAYYVSDRIAIMLRGHVVESGPVEEVLDHPAHPYAQLLKESIPEPVPEDKAAWTQQITLGATEAREFGQVGCKFANRCPHVMERCRSTNPPDFPVGNRLVKCFLYDNAGGSVTGTFTEERDHGR</sequence>
<dbReference type="PANTHER" id="PTHR43230">
    <property type="entry name" value="ABC-TYPE DIPEPTIDE/OLIGOPEPTIDE TRANSPORT SYSTEM, ATPASE COMPONENT"/>
    <property type="match status" value="1"/>
</dbReference>
<dbReference type="Gene3D" id="3.40.50.300">
    <property type="entry name" value="P-loop containing nucleotide triphosphate hydrolases"/>
    <property type="match status" value="1"/>
</dbReference>
<dbReference type="Proteomes" id="UP000569914">
    <property type="component" value="Unassembled WGS sequence"/>
</dbReference>
<feature type="domain" description="ABC transporter" evidence="4">
    <location>
        <begin position="20"/>
        <end position="263"/>
    </location>
</feature>
<dbReference type="AlphaFoldDB" id="A0A7Y9I3U5"/>
<evidence type="ECO:0000313" key="5">
    <source>
        <dbReference type="EMBL" id="NYE69475.1"/>
    </source>
</evidence>
<dbReference type="InterPro" id="IPR003593">
    <property type="entry name" value="AAA+_ATPase"/>
</dbReference>
<dbReference type="InterPro" id="IPR017871">
    <property type="entry name" value="ABC_transporter-like_CS"/>
</dbReference>
<dbReference type="InterPro" id="IPR013563">
    <property type="entry name" value="Oligopep_ABC_C"/>
</dbReference>
<dbReference type="GO" id="GO:0015833">
    <property type="term" value="P:peptide transport"/>
    <property type="evidence" value="ECO:0007669"/>
    <property type="project" value="InterPro"/>
</dbReference>
<keyword evidence="2" id="KW-0547">Nucleotide-binding</keyword>
<evidence type="ECO:0000256" key="1">
    <source>
        <dbReference type="ARBA" id="ARBA00022448"/>
    </source>
</evidence>
<dbReference type="EMBL" id="JACCBU010000001">
    <property type="protein sequence ID" value="NYE69475.1"/>
    <property type="molecule type" value="Genomic_DNA"/>
</dbReference>
<dbReference type="PROSITE" id="PS50893">
    <property type="entry name" value="ABC_TRANSPORTER_2"/>
    <property type="match status" value="1"/>
</dbReference>
<dbReference type="GO" id="GO:0005524">
    <property type="term" value="F:ATP binding"/>
    <property type="evidence" value="ECO:0007669"/>
    <property type="project" value="UniProtKB-KW"/>
</dbReference>